<organism evidence="2 3">
    <name type="scientific">Armatimonas rosea</name>
    <dbReference type="NCBI Taxonomy" id="685828"/>
    <lineage>
        <taxon>Bacteria</taxon>
        <taxon>Bacillati</taxon>
        <taxon>Armatimonadota</taxon>
        <taxon>Armatimonadia</taxon>
        <taxon>Armatimonadales</taxon>
        <taxon>Armatimonadaceae</taxon>
        <taxon>Armatimonas</taxon>
    </lineage>
</organism>
<keyword evidence="1" id="KW-0472">Membrane</keyword>
<dbReference type="EMBL" id="JACHGW010000002">
    <property type="protein sequence ID" value="MBB6050988.1"/>
    <property type="molecule type" value="Genomic_DNA"/>
</dbReference>
<comment type="caution">
    <text evidence="2">The sequence shown here is derived from an EMBL/GenBank/DDBJ whole genome shotgun (WGS) entry which is preliminary data.</text>
</comment>
<keyword evidence="3" id="KW-1185">Reference proteome</keyword>
<keyword evidence="1" id="KW-1133">Transmembrane helix</keyword>
<dbReference type="Proteomes" id="UP000520814">
    <property type="component" value="Unassembled WGS sequence"/>
</dbReference>
<feature type="transmembrane region" description="Helical" evidence="1">
    <location>
        <begin position="18"/>
        <end position="37"/>
    </location>
</feature>
<evidence type="ECO:0000256" key="1">
    <source>
        <dbReference type="SAM" id="Phobius"/>
    </source>
</evidence>
<sequence length="297" mass="32080">MKLLSDLLKKLSNLDRRYLYLMLAIVIAIPLLVPVVSKPLPKPAITSFTKSYYDAIEGVANDPAAKNKIAIVACNFAAGTLAENLSQCEATVRHLMMRKVKFAIFGFSDPQGRELGQQVVDKLAKEYDYQYGRDYVNWGYRPAGASVALIKSAVNDLPGALGKDTRGTNVADVPCMAGIKGVNDVSLIVEIASASTYGVWIQFYQRAGKQPIPTLYCPTSVMATEAIPKLDSGQLQGMLVGLKGASEYELLLKAEGFASSASASLSLSHLLILVLIVLGNLGMFMERKQRALAEGGR</sequence>
<evidence type="ECO:0000313" key="2">
    <source>
        <dbReference type="EMBL" id="MBB6050988.1"/>
    </source>
</evidence>
<gene>
    <name evidence="2" type="ORF">HNQ39_002779</name>
</gene>
<evidence type="ECO:0000313" key="3">
    <source>
        <dbReference type="Proteomes" id="UP000520814"/>
    </source>
</evidence>
<dbReference type="RefSeq" id="WP_184196959.1">
    <property type="nucleotide sequence ID" value="NZ_JACHGW010000002.1"/>
</dbReference>
<dbReference type="AlphaFoldDB" id="A0A7W9W6V7"/>
<name>A0A7W9W6V7_ARMRO</name>
<protein>
    <submittedName>
        <fullName evidence="2">Uncharacterized protein</fullName>
    </submittedName>
</protein>
<feature type="transmembrane region" description="Helical" evidence="1">
    <location>
        <begin position="267"/>
        <end position="285"/>
    </location>
</feature>
<keyword evidence="1" id="KW-0812">Transmembrane</keyword>
<proteinExistence type="predicted"/>
<reference evidence="2 3" key="1">
    <citation type="submission" date="2020-08" db="EMBL/GenBank/DDBJ databases">
        <title>Genomic Encyclopedia of Type Strains, Phase IV (KMG-IV): sequencing the most valuable type-strain genomes for metagenomic binning, comparative biology and taxonomic classification.</title>
        <authorList>
            <person name="Goeker M."/>
        </authorList>
    </citation>
    <scope>NUCLEOTIDE SEQUENCE [LARGE SCALE GENOMIC DNA]</scope>
    <source>
        <strain evidence="2 3">DSM 23562</strain>
    </source>
</reference>
<accession>A0A7W9W6V7</accession>